<evidence type="ECO:0008006" key="3">
    <source>
        <dbReference type="Google" id="ProtNLM"/>
    </source>
</evidence>
<keyword evidence="2" id="KW-1185">Reference proteome</keyword>
<sequence>MAPLVVPRDGVCLCIRGDCVDPHLAGSVVRSVRQADAIWSEHPWDIALITDAYDVVDVPAQYGALLNQLLKATCPTAMAPARRHWWFFVVGGSVPAAKVAAAGGVLRSGPGEWVPAPGTSTEATGRIRWLVHPHVTKWRPYQRRDPIDVVLPT</sequence>
<accession>A0A4R7TFG8</accession>
<evidence type="ECO:0000313" key="2">
    <source>
        <dbReference type="Proteomes" id="UP000295151"/>
    </source>
</evidence>
<organism evidence="1 2">
    <name type="scientific">Kribbella voronezhensis</name>
    <dbReference type="NCBI Taxonomy" id="2512212"/>
    <lineage>
        <taxon>Bacteria</taxon>
        <taxon>Bacillati</taxon>
        <taxon>Actinomycetota</taxon>
        <taxon>Actinomycetes</taxon>
        <taxon>Propionibacteriales</taxon>
        <taxon>Kribbellaceae</taxon>
        <taxon>Kribbella</taxon>
    </lineage>
</organism>
<comment type="caution">
    <text evidence="1">The sequence shown here is derived from an EMBL/GenBank/DDBJ whole genome shotgun (WGS) entry which is preliminary data.</text>
</comment>
<name>A0A4R7TFG8_9ACTN</name>
<proteinExistence type="predicted"/>
<dbReference type="Proteomes" id="UP000295151">
    <property type="component" value="Unassembled WGS sequence"/>
</dbReference>
<protein>
    <recommendedName>
        <fullName evidence="3">Bifunctional DNA primase/polymerase-like protein</fullName>
    </recommendedName>
</protein>
<dbReference type="EMBL" id="SOCE01000001">
    <property type="protein sequence ID" value="TDU90188.1"/>
    <property type="molecule type" value="Genomic_DNA"/>
</dbReference>
<dbReference type="AlphaFoldDB" id="A0A4R7TFG8"/>
<gene>
    <name evidence="1" type="ORF">EV138_3773</name>
</gene>
<reference evidence="1 2" key="1">
    <citation type="submission" date="2019-03" db="EMBL/GenBank/DDBJ databases">
        <title>Genomic Encyclopedia of Type Strains, Phase III (KMG-III): the genomes of soil and plant-associated and newly described type strains.</title>
        <authorList>
            <person name="Whitman W."/>
        </authorList>
    </citation>
    <scope>NUCLEOTIDE SEQUENCE [LARGE SCALE GENOMIC DNA]</scope>
    <source>
        <strain evidence="1 2">VKM Ac-2575</strain>
    </source>
</reference>
<evidence type="ECO:0000313" key="1">
    <source>
        <dbReference type="EMBL" id="TDU90188.1"/>
    </source>
</evidence>